<dbReference type="PROSITE" id="PS50912">
    <property type="entry name" value="EAR"/>
    <property type="match status" value="5"/>
</dbReference>
<keyword evidence="4" id="KW-0677">Repeat</keyword>
<dbReference type="InterPro" id="IPR051666">
    <property type="entry name" value="SP_Capacitation_Regulator"/>
</dbReference>
<feature type="chain" id="PRO_5039945297" evidence="6">
    <location>
        <begin position="18"/>
        <end position="2173"/>
    </location>
</feature>
<keyword evidence="5" id="KW-0175">Coiled coil</keyword>
<evidence type="ECO:0000256" key="5">
    <source>
        <dbReference type="SAM" id="Coils"/>
    </source>
</evidence>
<gene>
    <name evidence="8" type="primary">LOC118418445</name>
</gene>
<dbReference type="PANTHER" id="PTHR22918">
    <property type="entry name" value="SEMINAL PLASMA PROTEIN"/>
    <property type="match status" value="1"/>
</dbReference>
<dbReference type="GO" id="GO:0008201">
    <property type="term" value="F:heparin binding"/>
    <property type="evidence" value="ECO:0000318"/>
    <property type="project" value="GO_Central"/>
</dbReference>
<evidence type="ECO:0000256" key="4">
    <source>
        <dbReference type="ARBA" id="ARBA00022737"/>
    </source>
</evidence>
<evidence type="ECO:0000313" key="7">
    <source>
        <dbReference type="Proteomes" id="UP000001554"/>
    </source>
</evidence>
<feature type="coiled-coil region" evidence="5">
    <location>
        <begin position="494"/>
        <end position="521"/>
    </location>
</feature>
<dbReference type="InterPro" id="IPR005492">
    <property type="entry name" value="EPTP"/>
</dbReference>
<evidence type="ECO:0000256" key="6">
    <source>
        <dbReference type="SAM" id="SignalP"/>
    </source>
</evidence>
<sequence length="2173" mass="239383">MWYGFVLLLLWSSVASSQTEVNRHRQGQNSSHTDHLGLDDPMHVQQAMRQWLKKRMVKHREDINQVYHTRVPDPRKKRAIGLGASIPADESDRLWLRQVVELSQCLECEDYVMDDQHSVVSGMTAFNFSGDVYLGFIRNGPWTNSNIYRFDTDLETFHAHDSILTHGAQGVATTLITDISTGAPHVLMAVSSNITNTVAGYYAPIVTIYGKTSPYTGFERRQSIINPEGQSATMFRYDDHLWLAVATYADPGKLEGHQKKFQYRSRIFRWEHGHFDAIYSIQTEGAVDIEHLEINGESYLAIANHRTFDTFCTLSFLYKLDSETDEYELYQNFHTCGASDFEHFEMGGHHYLAVANQFKDITLTAHPHSSHVYRQYQIDSVIYWWAGSQFIEWQFIPTIGITQWESLRLPNNEVVLIAANSQGPLVLYQYDESGQFLPVPLEVALPTHVSMVQAMTIQQRFYLVTVSSRNSTKSNVFRLEFSGQQEENAEEKILDKARLMVKKLSEKTEELQGRVKKLRNHFDKIMTLPDDQTVTGNHEYEYVEVEHLIVQNLKIVRPPKPETATNLGSTKLDLSSLEEGVSRTGKMLGDIQEKMKDVVMMTDGPSIVKGTKTFAKDITVEELIVEEVTTSGLVNGVDFVELDRSVVKMTGDQEIRGNLIIHGDVHVAGDVLVNGTTNNATLDDLVLIHENSNLTANFTFSGSPAIIVDGDVQVQGEVNGLLIPEDLVLVYGDQEIAGLKTIDEHVTVDGNVEMGMYREIDGIDVSEFADQVVLLSENQTINGSLIFEDLMIDGDLITEGLVNGVELVDLADNAVYKDTDQVIHGVKIFNGTEGLLLNITGDMTVEGRLNGYFVPDDYITTSTEQTVTGSLTITGDLHVTGDIETEGGLGWTEDGQVTWIDFSEDSVLVYGDQNITGHKTFTNSIGIEGDMDMSEDVTIEGVDVSELDEKSAKKNEATIIEDFVTFQNDVNATDVILNSTLNDIDVSEFAEQVFTKSGNQTILTKMTFKNLTLGDVDISGLLDGEEVPGNLVTTATEQVISGSWAVEGDVDIAGDLMVAEGVTVGGLDYSEVDRTVVKVHGNQTITGPVQFAGNVTFCDIELQGLLNGLSIPEDLVLKYGDQNITGRKIFLDDVYVMGDLYAEEVSTGDRRLNDIDIVQLAENAVMLEGDQNIAGRNTFLSDIEVLGDLTVEGLVNGVDLADLADSVVTLSTDQVLEGDFIFMDDVEFLGEDVEISNTVNGVDLSQFAEEVVRMSDEVITGTKTFSGDVMIIGHLEVEEVNGVDISDLANTVLYKSKPQILTGHKIFSDNFTCDNLDLVGDGLIDGVDLSEALTLSGNHTVYGDVTFNNTVYINSSLTVDGLIDGVDLTELNATAVRLDADHQTISGNKTFHNLTIFGDVTVDGSTDTIVDLRDFCHSLMTGNADQRIDGKIVIEGDLNIVNLQANTINGVNMHDFLHNTMLKSARQTILTPQVIFSHPDGLIVEGDLYVEGDVVVNSGGTINGVDISELYTDMVHQGWDEDITGHKTFVNNLVIHSDVTIPGLINGINISDAVLLHTDQNISTHVTFDGDLEVGGSIAVTGLVDGVDVSGLASRVVTLSTDQEISGEVTFKDLHITGSLRVDQTVNGFKFPEDFVNLGKHQTIKGKKIFVGDVIIEKNLLTEELYGINLDRLYRVVHKHFKTLGKIQSNSFDESITFGGKVFIHGNVTLHGPVEGLDLSAIPALPDFCSPDHSQLGRFRDQLQGLCPVINNLIDRTSDLPQRIGYFNIIQTIQTPGVVKGSFFQPDPNGDSWFIVLSPVPSTDPCSASLGYICGEGDPYCQPFSDLSLPTHNPSSIEFYTVHDMAFIIWLNQGSGTRACLDFLPPDVLHDEVSIIISPITDTPMVIPTQGAMDLAMFGTARGVYLVVANSYNEKIQSSITPSAVFKMIKQGDEFAFTWVQSLPTVGASAMDILQVDSTTYLCVANHHDSDRDTGDLMSQVFVWDSAGEQFHLLQEFHTYYAVDCVLFEINGKVFVTWAQHNPKESPDMISPVIIYRFDSSAGQFEDVILQSLQVPGAYDVEFFSAYGDSYLSVVVSDGRVRLFKWAGVNAFAQDPFYLDLQGLPNILQLSDRPRSTRAQDVEIMSHRGDVFMLVPAYLSSDSGGNTADTILLKAHIEGKTGSGLSHHPCEGL</sequence>
<name>A0A9J7LC91_BRAFL</name>
<dbReference type="GeneID" id="118418445"/>
<evidence type="ECO:0000256" key="3">
    <source>
        <dbReference type="ARBA" id="ARBA00022729"/>
    </source>
</evidence>
<reference evidence="7" key="1">
    <citation type="journal article" date="2020" name="Nat. Ecol. Evol.">
        <title>Deeply conserved synteny resolves early events in vertebrate evolution.</title>
        <authorList>
            <person name="Simakov O."/>
            <person name="Marletaz F."/>
            <person name="Yue J.X."/>
            <person name="O'Connell B."/>
            <person name="Jenkins J."/>
            <person name="Brandt A."/>
            <person name="Calef R."/>
            <person name="Tung C.H."/>
            <person name="Huang T.K."/>
            <person name="Schmutz J."/>
            <person name="Satoh N."/>
            <person name="Yu J.K."/>
            <person name="Putnam N.H."/>
            <person name="Green R.E."/>
            <person name="Rokhsar D.S."/>
        </authorList>
    </citation>
    <scope>NUCLEOTIDE SEQUENCE [LARGE SCALE GENOMIC DNA]</scope>
    <source>
        <strain evidence="7">S238N-H82</strain>
    </source>
</reference>
<dbReference type="GO" id="GO:0009986">
    <property type="term" value="C:cell surface"/>
    <property type="evidence" value="ECO:0000318"/>
    <property type="project" value="GO_Central"/>
</dbReference>
<reference evidence="8" key="2">
    <citation type="submission" date="2025-08" db="UniProtKB">
        <authorList>
            <consortium name="RefSeq"/>
        </authorList>
    </citation>
    <scope>IDENTIFICATION</scope>
    <source>
        <strain evidence="8">S238N-H82</strain>
        <tissue evidence="8">Testes</tissue>
    </source>
</reference>
<feature type="signal peptide" evidence="6">
    <location>
        <begin position="1"/>
        <end position="17"/>
    </location>
</feature>
<dbReference type="OMA" id="FENFHVD"/>
<organism evidence="7 8">
    <name type="scientific">Branchiostoma floridae</name>
    <name type="common">Florida lancelet</name>
    <name type="synonym">Amphioxus</name>
    <dbReference type="NCBI Taxonomy" id="7739"/>
    <lineage>
        <taxon>Eukaryota</taxon>
        <taxon>Metazoa</taxon>
        <taxon>Chordata</taxon>
        <taxon>Cephalochordata</taxon>
        <taxon>Leptocardii</taxon>
        <taxon>Amphioxiformes</taxon>
        <taxon>Branchiostomatidae</taxon>
        <taxon>Branchiostoma</taxon>
    </lineage>
</organism>
<evidence type="ECO:0000256" key="1">
    <source>
        <dbReference type="ARBA" id="ARBA00004613"/>
    </source>
</evidence>
<dbReference type="RefSeq" id="XP_035680242.1">
    <property type="nucleotide sequence ID" value="XM_035824349.1"/>
</dbReference>
<accession>A0A9J7LC91</accession>
<keyword evidence="2" id="KW-0964">Secreted</keyword>
<evidence type="ECO:0000256" key="2">
    <source>
        <dbReference type="ARBA" id="ARBA00022525"/>
    </source>
</evidence>
<protein>
    <submittedName>
        <fullName evidence="8">Uncharacterized protein LOC118418445 isoform X2</fullName>
    </submittedName>
</protein>
<keyword evidence="3 6" id="KW-0732">Signal</keyword>
<proteinExistence type="predicted"/>
<evidence type="ECO:0000313" key="8">
    <source>
        <dbReference type="RefSeq" id="XP_035680242.1"/>
    </source>
</evidence>
<keyword evidence="7" id="KW-1185">Reference proteome</keyword>
<dbReference type="PANTHER" id="PTHR22918:SF6">
    <property type="entry name" value="EG:8D8.1 PROTEIN-RELATED"/>
    <property type="match status" value="1"/>
</dbReference>
<dbReference type="GO" id="GO:0005576">
    <property type="term" value="C:extracellular region"/>
    <property type="evidence" value="ECO:0007669"/>
    <property type="project" value="UniProtKB-SubCell"/>
</dbReference>
<comment type="subcellular location">
    <subcellularLocation>
        <location evidence="1">Secreted</location>
    </subcellularLocation>
</comment>
<dbReference type="Proteomes" id="UP000001554">
    <property type="component" value="Chromosome 6"/>
</dbReference>
<dbReference type="InterPro" id="IPR009039">
    <property type="entry name" value="EAR"/>
</dbReference>
<dbReference type="Pfam" id="PF03736">
    <property type="entry name" value="EPTP"/>
    <property type="match status" value="2"/>
</dbReference>